<dbReference type="EMBL" id="MIKG01000020">
    <property type="protein sequence ID" value="RAO72575.1"/>
    <property type="molecule type" value="Genomic_DNA"/>
</dbReference>
<evidence type="ECO:0000313" key="4">
    <source>
        <dbReference type="EMBL" id="RAO72575.1"/>
    </source>
</evidence>
<dbReference type="GeneID" id="63797801"/>
<dbReference type="AlphaFoldDB" id="A0A364L9T3"/>
<dbReference type="InterPro" id="IPR029058">
    <property type="entry name" value="AB_hydrolase_fold"/>
</dbReference>
<evidence type="ECO:0000313" key="5">
    <source>
        <dbReference type="Proteomes" id="UP000249363"/>
    </source>
</evidence>
<name>A0A364L9T3_TALAM</name>
<dbReference type="Pfam" id="PF03959">
    <property type="entry name" value="FSH1"/>
    <property type="match status" value="1"/>
</dbReference>
<keyword evidence="2" id="KW-0378">Hydrolase</keyword>
<protein>
    <recommendedName>
        <fullName evidence="3">Serine hydrolase domain-containing protein</fullName>
    </recommendedName>
</protein>
<dbReference type="InterPro" id="IPR005645">
    <property type="entry name" value="FSH-like_dom"/>
</dbReference>
<dbReference type="PANTHER" id="PTHR48070">
    <property type="entry name" value="ESTERASE OVCA2"/>
    <property type="match status" value="1"/>
</dbReference>
<dbReference type="GO" id="GO:0005737">
    <property type="term" value="C:cytoplasm"/>
    <property type="evidence" value="ECO:0007669"/>
    <property type="project" value="TreeGrafter"/>
</dbReference>
<dbReference type="Proteomes" id="UP000249363">
    <property type="component" value="Unassembled WGS sequence"/>
</dbReference>
<proteinExistence type="inferred from homology"/>
<comment type="caution">
    <text evidence="4">The sequence shown here is derived from an EMBL/GenBank/DDBJ whole genome shotgun (WGS) entry which is preliminary data.</text>
</comment>
<dbReference type="PANTHER" id="PTHR48070:SF3">
    <property type="entry name" value="ESTERASE DBAE-RELATED"/>
    <property type="match status" value="1"/>
</dbReference>
<feature type="domain" description="Serine hydrolase" evidence="3">
    <location>
        <begin position="12"/>
        <end position="233"/>
    </location>
</feature>
<sequence length="250" mass="27685">MDRTDTNPLHLPRILCLHGGGSNARIFKAQCRVLERFLQTRFRLCYAEGPFSSHPGPDVTLVYKDFGDFRTWIRWQSDNNLKADNGSVVAPIVASISAAMANDTAQGATGEWVGLMGFSQGAKICASILLAQQVGTLRFYDNGEIDFRFGVLLAGRGPLLSIKLKHRALPQDFETYSIQPLIQIPTLHVHGLRDPGLDYHQGLLKECFDPSYTRLVEWDGEHRVPIKTKDVTAVTGAIFAMALDLGICLD</sequence>
<comment type="similarity">
    <text evidence="1">Belongs to the LovG family.</text>
</comment>
<reference evidence="4 5" key="1">
    <citation type="journal article" date="2017" name="Biotechnol. Biofuels">
        <title>Differential beta-glucosidase expression as a function of carbon source availability in Talaromyces amestolkiae: a genomic and proteomic approach.</title>
        <authorList>
            <person name="de Eugenio L.I."/>
            <person name="Mendez-Liter J.A."/>
            <person name="Nieto-Dominguez M."/>
            <person name="Alonso L."/>
            <person name="Gil-Munoz J."/>
            <person name="Barriuso J."/>
            <person name="Prieto A."/>
            <person name="Martinez M.J."/>
        </authorList>
    </citation>
    <scope>NUCLEOTIDE SEQUENCE [LARGE SCALE GENOMIC DNA]</scope>
    <source>
        <strain evidence="4 5">CIB</strain>
    </source>
</reference>
<dbReference type="InterPro" id="IPR050593">
    <property type="entry name" value="LovG"/>
</dbReference>
<evidence type="ECO:0000256" key="2">
    <source>
        <dbReference type="ARBA" id="ARBA00022801"/>
    </source>
</evidence>
<dbReference type="RefSeq" id="XP_040737089.1">
    <property type="nucleotide sequence ID" value="XM_040881408.1"/>
</dbReference>
<gene>
    <name evidence="4" type="ORF">BHQ10_008587</name>
</gene>
<organism evidence="4 5">
    <name type="scientific">Talaromyces amestolkiae</name>
    <dbReference type="NCBI Taxonomy" id="1196081"/>
    <lineage>
        <taxon>Eukaryota</taxon>
        <taxon>Fungi</taxon>
        <taxon>Dikarya</taxon>
        <taxon>Ascomycota</taxon>
        <taxon>Pezizomycotina</taxon>
        <taxon>Eurotiomycetes</taxon>
        <taxon>Eurotiomycetidae</taxon>
        <taxon>Eurotiales</taxon>
        <taxon>Trichocomaceae</taxon>
        <taxon>Talaromyces</taxon>
        <taxon>Talaromyces sect. Talaromyces</taxon>
    </lineage>
</organism>
<dbReference type="GO" id="GO:0005634">
    <property type="term" value="C:nucleus"/>
    <property type="evidence" value="ECO:0007669"/>
    <property type="project" value="TreeGrafter"/>
</dbReference>
<keyword evidence="5" id="KW-1185">Reference proteome</keyword>
<dbReference type="GO" id="GO:0044550">
    <property type="term" value="P:secondary metabolite biosynthetic process"/>
    <property type="evidence" value="ECO:0007669"/>
    <property type="project" value="TreeGrafter"/>
</dbReference>
<dbReference type="SUPFAM" id="SSF53474">
    <property type="entry name" value="alpha/beta-Hydrolases"/>
    <property type="match status" value="1"/>
</dbReference>
<dbReference type="Gene3D" id="3.40.50.1820">
    <property type="entry name" value="alpha/beta hydrolase"/>
    <property type="match status" value="1"/>
</dbReference>
<evidence type="ECO:0000256" key="1">
    <source>
        <dbReference type="ARBA" id="ARBA00005863"/>
    </source>
</evidence>
<dbReference type="OrthoDB" id="414698at2759"/>
<evidence type="ECO:0000259" key="3">
    <source>
        <dbReference type="Pfam" id="PF03959"/>
    </source>
</evidence>
<accession>A0A364L9T3</accession>
<dbReference type="GO" id="GO:0016787">
    <property type="term" value="F:hydrolase activity"/>
    <property type="evidence" value="ECO:0007669"/>
    <property type="project" value="UniProtKB-KW"/>
</dbReference>